<evidence type="ECO:0000313" key="1">
    <source>
        <dbReference type="EMBL" id="PON39595.1"/>
    </source>
</evidence>
<keyword evidence="2" id="KW-1185">Reference proteome</keyword>
<dbReference type="EMBL" id="JXTB01000461">
    <property type="protein sequence ID" value="PON39595.1"/>
    <property type="molecule type" value="Genomic_DNA"/>
</dbReference>
<name>A0A2P5AST3_PARAD</name>
<protein>
    <submittedName>
        <fullName evidence="1">Uncharacterized protein</fullName>
    </submittedName>
</protein>
<comment type="caution">
    <text evidence="1">The sequence shown here is derived from an EMBL/GenBank/DDBJ whole genome shotgun (WGS) entry which is preliminary data.</text>
</comment>
<gene>
    <name evidence="1" type="ORF">PanWU01x14_303750</name>
</gene>
<dbReference type="AlphaFoldDB" id="A0A2P5AST3"/>
<accession>A0A2P5AST3</accession>
<proteinExistence type="predicted"/>
<organism evidence="1 2">
    <name type="scientific">Parasponia andersonii</name>
    <name type="common">Sponia andersonii</name>
    <dbReference type="NCBI Taxonomy" id="3476"/>
    <lineage>
        <taxon>Eukaryota</taxon>
        <taxon>Viridiplantae</taxon>
        <taxon>Streptophyta</taxon>
        <taxon>Embryophyta</taxon>
        <taxon>Tracheophyta</taxon>
        <taxon>Spermatophyta</taxon>
        <taxon>Magnoliopsida</taxon>
        <taxon>eudicotyledons</taxon>
        <taxon>Gunneridae</taxon>
        <taxon>Pentapetalae</taxon>
        <taxon>rosids</taxon>
        <taxon>fabids</taxon>
        <taxon>Rosales</taxon>
        <taxon>Cannabaceae</taxon>
        <taxon>Parasponia</taxon>
    </lineage>
</organism>
<reference evidence="2" key="1">
    <citation type="submission" date="2016-06" db="EMBL/GenBank/DDBJ databases">
        <title>Parallel loss of symbiosis genes in relatives of nitrogen-fixing non-legume Parasponia.</title>
        <authorList>
            <person name="Van Velzen R."/>
            <person name="Holmer R."/>
            <person name="Bu F."/>
            <person name="Rutten L."/>
            <person name="Van Zeijl A."/>
            <person name="Liu W."/>
            <person name="Santuari L."/>
            <person name="Cao Q."/>
            <person name="Sharma T."/>
            <person name="Shen D."/>
            <person name="Roswanjaya Y."/>
            <person name="Wardhani T."/>
            <person name="Kalhor M.S."/>
            <person name="Jansen J."/>
            <person name="Van den Hoogen J."/>
            <person name="Gungor B."/>
            <person name="Hartog M."/>
            <person name="Hontelez J."/>
            <person name="Verver J."/>
            <person name="Yang W.-C."/>
            <person name="Schijlen E."/>
            <person name="Repin R."/>
            <person name="Schilthuizen M."/>
            <person name="Schranz E."/>
            <person name="Heidstra R."/>
            <person name="Miyata K."/>
            <person name="Fedorova E."/>
            <person name="Kohlen W."/>
            <person name="Bisseling T."/>
            <person name="Smit S."/>
            <person name="Geurts R."/>
        </authorList>
    </citation>
    <scope>NUCLEOTIDE SEQUENCE [LARGE SCALE GENOMIC DNA]</scope>
    <source>
        <strain evidence="2">cv. WU1-14</strain>
    </source>
</reference>
<dbReference type="Proteomes" id="UP000237105">
    <property type="component" value="Unassembled WGS sequence"/>
</dbReference>
<evidence type="ECO:0000313" key="2">
    <source>
        <dbReference type="Proteomes" id="UP000237105"/>
    </source>
</evidence>
<sequence>MSYAFDRVKRIMPPCRSKGASIQGPRDIKKDLAKNTVSINACGTPLSWQEEIITRHQCNSLEAI</sequence>